<proteinExistence type="predicted"/>
<reference evidence="2" key="1">
    <citation type="submission" date="2022-11" db="UniProtKB">
        <authorList>
            <consortium name="WormBaseParasite"/>
        </authorList>
    </citation>
    <scope>IDENTIFICATION</scope>
</reference>
<name>A0A915JXJ2_ROMCU</name>
<keyword evidence="1" id="KW-1185">Reference proteome</keyword>
<dbReference type="WBParaSite" id="nRc.2.0.1.t31051-RA">
    <property type="protein sequence ID" value="nRc.2.0.1.t31051-RA"/>
    <property type="gene ID" value="nRc.2.0.1.g31051"/>
</dbReference>
<sequence>RNSILVQHWQFVKLCAYCNLLKPGIHLRPCHTSPHSAARYRLAPRRAGCPIHTNRRRRPAPRSTVQLLGSMYKL</sequence>
<protein>
    <submittedName>
        <fullName evidence="2">Uncharacterized protein</fullName>
    </submittedName>
</protein>
<organism evidence="1 2">
    <name type="scientific">Romanomermis culicivorax</name>
    <name type="common">Nematode worm</name>
    <dbReference type="NCBI Taxonomy" id="13658"/>
    <lineage>
        <taxon>Eukaryota</taxon>
        <taxon>Metazoa</taxon>
        <taxon>Ecdysozoa</taxon>
        <taxon>Nematoda</taxon>
        <taxon>Enoplea</taxon>
        <taxon>Dorylaimia</taxon>
        <taxon>Mermithida</taxon>
        <taxon>Mermithoidea</taxon>
        <taxon>Mermithidae</taxon>
        <taxon>Romanomermis</taxon>
    </lineage>
</organism>
<evidence type="ECO:0000313" key="1">
    <source>
        <dbReference type="Proteomes" id="UP000887565"/>
    </source>
</evidence>
<dbReference type="AlphaFoldDB" id="A0A915JXJ2"/>
<evidence type="ECO:0000313" key="2">
    <source>
        <dbReference type="WBParaSite" id="nRc.2.0.1.t31051-RA"/>
    </source>
</evidence>
<accession>A0A915JXJ2</accession>
<dbReference type="Proteomes" id="UP000887565">
    <property type="component" value="Unplaced"/>
</dbReference>